<organism evidence="1 2">
    <name type="scientific">Ostreobium quekettii</name>
    <dbReference type="NCBI Taxonomy" id="121088"/>
    <lineage>
        <taxon>Eukaryota</taxon>
        <taxon>Viridiplantae</taxon>
        <taxon>Chlorophyta</taxon>
        <taxon>core chlorophytes</taxon>
        <taxon>Ulvophyceae</taxon>
        <taxon>TCBD clade</taxon>
        <taxon>Bryopsidales</taxon>
        <taxon>Ostreobineae</taxon>
        <taxon>Ostreobiaceae</taxon>
        <taxon>Ostreobium</taxon>
    </lineage>
</organism>
<dbReference type="Proteomes" id="UP000708148">
    <property type="component" value="Unassembled WGS sequence"/>
</dbReference>
<gene>
    <name evidence="1" type="ORF">OSTQU699_LOCUS8746</name>
</gene>
<sequence length="112" mass="12786">MPPVQSEESWCTALPSLHIRERPAITMARTIVSLHDSEGIISGSRFSPKGQSIEETRNCKAAGKECGKCQQYAEPETKFNWWLRCKWHSIQWQYEIPCCSPCPGLPFWLCNA</sequence>
<protein>
    <submittedName>
        <fullName evidence="1">Uncharacterized protein</fullName>
    </submittedName>
</protein>
<dbReference type="EMBL" id="CAJHUC010002204">
    <property type="protein sequence ID" value="CAD7703389.1"/>
    <property type="molecule type" value="Genomic_DNA"/>
</dbReference>
<keyword evidence="2" id="KW-1185">Reference proteome</keyword>
<comment type="caution">
    <text evidence="1">The sequence shown here is derived from an EMBL/GenBank/DDBJ whole genome shotgun (WGS) entry which is preliminary data.</text>
</comment>
<proteinExistence type="predicted"/>
<evidence type="ECO:0000313" key="1">
    <source>
        <dbReference type="EMBL" id="CAD7703389.1"/>
    </source>
</evidence>
<name>A0A8S1J892_9CHLO</name>
<dbReference type="AlphaFoldDB" id="A0A8S1J892"/>
<evidence type="ECO:0000313" key="2">
    <source>
        <dbReference type="Proteomes" id="UP000708148"/>
    </source>
</evidence>
<reference evidence="1" key="1">
    <citation type="submission" date="2020-12" db="EMBL/GenBank/DDBJ databases">
        <authorList>
            <person name="Iha C."/>
        </authorList>
    </citation>
    <scope>NUCLEOTIDE SEQUENCE</scope>
</reference>
<accession>A0A8S1J892</accession>